<proteinExistence type="predicted"/>
<dbReference type="EMBL" id="SEWF01000057">
    <property type="protein sequence ID" value="RYU93084.1"/>
    <property type="molecule type" value="Genomic_DNA"/>
</dbReference>
<evidence type="ECO:0000259" key="3">
    <source>
        <dbReference type="Pfam" id="PF18962"/>
    </source>
</evidence>
<dbReference type="InterPro" id="IPR005181">
    <property type="entry name" value="SASA"/>
</dbReference>
<reference evidence="4 5" key="1">
    <citation type="submission" date="2019-02" db="EMBL/GenBank/DDBJ databases">
        <title>Bacterial novel species Emticicia sp. 17J42-9 isolated from soil.</title>
        <authorList>
            <person name="Jung H.-Y."/>
        </authorList>
    </citation>
    <scope>NUCLEOTIDE SEQUENCE [LARGE SCALE GENOMIC DNA]</scope>
    <source>
        <strain evidence="4 5">17J42-9</strain>
    </source>
</reference>
<sequence length="747" mass="84177">MKINNIYCGRYNLFVSVVSLFIPFYCSAQVNFQKFPIDNQILQRDEKDEATIAISGTVDASLRGKVSLKIWQEEKLYAENEITLTGQTQVSFTPKIKAGEYNYYLKVYFNGNEIKKADRVVAGDIYLFYGQSNALGYSGINEYQPLRNVFLRYYVMYNFDNKEGEWLVPFETSQWPGTGLFPLELERMLYEKHKYPIGVIVGAVGGADIATLGNRNAANPADTHTDYGRLLTQVNTSGQKEQLKYLIFRHGESDASFINQSETYPHQFTKLLNHLKTDIPNIKKIYNFQTNILITHNTRAGFLREFQRNSENVSSTITNISTVGTTGYDGLHYNTAGYHQTSFELARILGKEIYGAKESAEIYSPDLKKAYWENNQLVLEFDEGMKMVYPKDTIINNHVWRMKDFIYIDGKSGLVTSGNAVGNKIYLNTTAKGSTVSYLPSSYGNPTPLVYYNGTHFKNSLGMRAFSFDHVSIKNNPIEVSPHLGPLTLYIDPQTKCIGTPAEVHYTTYEFDANQIFKVQLSDANGSFASSRILGEGNKSPIIVNFPEDVKTGDHYKIRLVTDNKTNELATNSFAIQIKPSVSISTKTPQITEGAQGNIHLKFTGLPPFDVLLSDSSLHKSTRNELDLIVKPLETITYKVLGVSNICGMGKTDGTAAIEVKKIILENEPGNLQTIKVFPNPTTDYFTITTDSKLLTDFRLFDAKGGLVKEIQFYEQHKISTKHLHKGVYFYQMKIGKFVNSGKILVQ</sequence>
<feature type="domain" description="Sialate O-acetylesterase" evidence="2">
    <location>
        <begin position="123"/>
        <end position="347"/>
    </location>
</feature>
<comment type="caution">
    <text evidence="4">The sequence shown here is derived from an EMBL/GenBank/DDBJ whole genome shotgun (WGS) entry which is preliminary data.</text>
</comment>
<dbReference type="InterPro" id="IPR036514">
    <property type="entry name" value="SGNH_hydro_sf"/>
</dbReference>
<dbReference type="InterPro" id="IPR026444">
    <property type="entry name" value="Secre_tail"/>
</dbReference>
<dbReference type="AlphaFoldDB" id="A0A4Q5LU27"/>
<protein>
    <submittedName>
        <fullName evidence="4">T9SS type A sorting domain-containing protein</fullName>
    </submittedName>
</protein>
<dbReference type="SUPFAM" id="SSF52266">
    <property type="entry name" value="SGNH hydrolase"/>
    <property type="match status" value="1"/>
</dbReference>
<gene>
    <name evidence="4" type="ORF">EWM59_23930</name>
</gene>
<dbReference type="Gene3D" id="3.40.50.1110">
    <property type="entry name" value="SGNH hydrolase"/>
    <property type="match status" value="1"/>
</dbReference>
<keyword evidence="1" id="KW-0378">Hydrolase</keyword>
<evidence type="ECO:0000313" key="4">
    <source>
        <dbReference type="EMBL" id="RYU93084.1"/>
    </source>
</evidence>
<dbReference type="RefSeq" id="WP_130023776.1">
    <property type="nucleotide sequence ID" value="NZ_SEWF01000057.1"/>
</dbReference>
<organism evidence="4 5">
    <name type="scientific">Emticicia agri</name>
    <dbReference type="NCBI Taxonomy" id="2492393"/>
    <lineage>
        <taxon>Bacteria</taxon>
        <taxon>Pseudomonadati</taxon>
        <taxon>Bacteroidota</taxon>
        <taxon>Cytophagia</taxon>
        <taxon>Cytophagales</taxon>
        <taxon>Leadbetterellaceae</taxon>
        <taxon>Emticicia</taxon>
    </lineage>
</organism>
<evidence type="ECO:0000256" key="1">
    <source>
        <dbReference type="ARBA" id="ARBA00022801"/>
    </source>
</evidence>
<dbReference type="Pfam" id="PF18962">
    <property type="entry name" value="Por_Secre_tail"/>
    <property type="match status" value="1"/>
</dbReference>
<keyword evidence="5" id="KW-1185">Reference proteome</keyword>
<dbReference type="Proteomes" id="UP000293162">
    <property type="component" value="Unassembled WGS sequence"/>
</dbReference>
<dbReference type="NCBIfam" id="TIGR04183">
    <property type="entry name" value="Por_Secre_tail"/>
    <property type="match status" value="1"/>
</dbReference>
<dbReference type="OrthoDB" id="926075at2"/>
<dbReference type="GO" id="GO:0016788">
    <property type="term" value="F:hydrolase activity, acting on ester bonds"/>
    <property type="evidence" value="ECO:0007669"/>
    <property type="project" value="UniProtKB-ARBA"/>
</dbReference>
<accession>A0A4Q5LU27</accession>
<evidence type="ECO:0000259" key="2">
    <source>
        <dbReference type="Pfam" id="PF03629"/>
    </source>
</evidence>
<dbReference type="Pfam" id="PF03629">
    <property type="entry name" value="SASA"/>
    <property type="match status" value="1"/>
</dbReference>
<name>A0A4Q5LU27_9BACT</name>
<evidence type="ECO:0000313" key="5">
    <source>
        <dbReference type="Proteomes" id="UP000293162"/>
    </source>
</evidence>
<feature type="domain" description="Secretion system C-terminal sorting" evidence="3">
    <location>
        <begin position="677"/>
        <end position="745"/>
    </location>
</feature>